<feature type="transmembrane region" description="Helical" evidence="4">
    <location>
        <begin position="112"/>
        <end position="132"/>
    </location>
</feature>
<keyword evidence="4" id="KW-1133">Transmembrane helix</keyword>
<dbReference type="PROSITE" id="PS50885">
    <property type="entry name" value="HAMP"/>
    <property type="match status" value="1"/>
</dbReference>
<feature type="domain" description="Methyl-accepting transducer" evidence="5">
    <location>
        <begin position="353"/>
        <end position="610"/>
    </location>
</feature>
<feature type="transmembrane region" description="Helical" evidence="4">
    <location>
        <begin position="21"/>
        <end position="38"/>
    </location>
</feature>
<evidence type="ECO:0000259" key="5">
    <source>
        <dbReference type="PROSITE" id="PS50111"/>
    </source>
</evidence>
<evidence type="ECO:0000256" key="4">
    <source>
        <dbReference type="SAM" id="Phobius"/>
    </source>
</evidence>
<dbReference type="SMART" id="SM00283">
    <property type="entry name" value="MA"/>
    <property type="match status" value="1"/>
</dbReference>
<comment type="caution">
    <text evidence="7">The sequence shown here is derived from an EMBL/GenBank/DDBJ whole genome shotgun (WGS) entry which is preliminary data.</text>
</comment>
<evidence type="ECO:0000313" key="8">
    <source>
        <dbReference type="Proteomes" id="UP001300692"/>
    </source>
</evidence>
<keyword evidence="8" id="KW-1185">Reference proteome</keyword>
<dbReference type="InterPro" id="IPR004089">
    <property type="entry name" value="MCPsignal_dom"/>
</dbReference>
<keyword evidence="4" id="KW-0472">Membrane</keyword>
<organism evidence="7 8">
    <name type="scientific">Reichenbachiella ulvae</name>
    <dbReference type="NCBI Taxonomy" id="2980104"/>
    <lineage>
        <taxon>Bacteria</taxon>
        <taxon>Pseudomonadati</taxon>
        <taxon>Bacteroidota</taxon>
        <taxon>Cytophagia</taxon>
        <taxon>Cytophagales</taxon>
        <taxon>Reichenbachiellaceae</taxon>
        <taxon>Reichenbachiella</taxon>
    </lineage>
</organism>
<dbReference type="Pfam" id="PF00015">
    <property type="entry name" value="MCPsignal"/>
    <property type="match status" value="1"/>
</dbReference>
<evidence type="ECO:0000259" key="6">
    <source>
        <dbReference type="PROSITE" id="PS50885"/>
    </source>
</evidence>
<dbReference type="Gene3D" id="1.20.120.1530">
    <property type="match status" value="1"/>
</dbReference>
<dbReference type="PANTHER" id="PTHR32089">
    <property type="entry name" value="METHYL-ACCEPTING CHEMOTAXIS PROTEIN MCPB"/>
    <property type="match status" value="1"/>
</dbReference>
<dbReference type="PANTHER" id="PTHR32089:SF112">
    <property type="entry name" value="LYSOZYME-LIKE PROTEIN-RELATED"/>
    <property type="match status" value="1"/>
</dbReference>
<evidence type="ECO:0000256" key="2">
    <source>
        <dbReference type="ARBA" id="ARBA00029447"/>
    </source>
</evidence>
<dbReference type="InterPro" id="IPR003660">
    <property type="entry name" value="HAMP_dom"/>
</dbReference>
<keyword evidence="1 3" id="KW-0807">Transducer</keyword>
<dbReference type="SUPFAM" id="SSF58104">
    <property type="entry name" value="Methyl-accepting chemotaxis protein (MCP) signaling domain"/>
    <property type="match status" value="1"/>
</dbReference>
<feature type="transmembrane region" description="Helical" evidence="4">
    <location>
        <begin position="44"/>
        <end position="62"/>
    </location>
</feature>
<keyword evidence="4" id="KW-0812">Transmembrane</keyword>
<evidence type="ECO:0000313" key="7">
    <source>
        <dbReference type="EMBL" id="MCV9386759.1"/>
    </source>
</evidence>
<dbReference type="CDD" id="cd11386">
    <property type="entry name" value="MCP_signal"/>
    <property type="match status" value="1"/>
</dbReference>
<dbReference type="Pfam" id="PF18947">
    <property type="entry name" value="HAMP_2"/>
    <property type="match status" value="1"/>
</dbReference>
<evidence type="ECO:0000256" key="1">
    <source>
        <dbReference type="ARBA" id="ARBA00023224"/>
    </source>
</evidence>
<comment type="similarity">
    <text evidence="2">Belongs to the methyl-accepting chemotaxis (MCP) protein family.</text>
</comment>
<name>A0ABT3CSZ1_9BACT</name>
<dbReference type="PROSITE" id="PS50111">
    <property type="entry name" value="CHEMOTAXIS_TRANSDUC_2"/>
    <property type="match status" value="1"/>
</dbReference>
<gene>
    <name evidence="7" type="ORF">N7U62_08800</name>
</gene>
<dbReference type="EMBL" id="JAOYOD010000001">
    <property type="protein sequence ID" value="MCV9386759.1"/>
    <property type="molecule type" value="Genomic_DNA"/>
</dbReference>
<reference evidence="7 8" key="1">
    <citation type="submission" date="2022-10" db="EMBL/GenBank/DDBJ databases">
        <title>Comparative genomics and taxonomic characterization of three novel marine species of genus Reichenbachiella exhibiting antioxidant and polysaccharide degradation activities.</title>
        <authorList>
            <person name="Muhammad N."/>
            <person name="Lee Y.-J."/>
            <person name="Ko J."/>
            <person name="Kim S.-G."/>
        </authorList>
    </citation>
    <scope>NUCLEOTIDE SEQUENCE [LARGE SCALE GENOMIC DNA]</scope>
    <source>
        <strain evidence="7 8">ABR2-5</strain>
    </source>
</reference>
<dbReference type="RefSeq" id="WP_264137594.1">
    <property type="nucleotide sequence ID" value="NZ_JAOYOD010000001.1"/>
</dbReference>
<dbReference type="Gene3D" id="1.10.287.950">
    <property type="entry name" value="Methyl-accepting chemotaxis protein"/>
    <property type="match status" value="1"/>
</dbReference>
<accession>A0ABT3CSZ1</accession>
<proteinExistence type="inferred from homology"/>
<protein>
    <submittedName>
        <fullName evidence="7">Methyl-accepting chemotaxis protein</fullName>
    </submittedName>
</protein>
<evidence type="ECO:0000256" key="3">
    <source>
        <dbReference type="PROSITE-ProRule" id="PRU00284"/>
    </source>
</evidence>
<sequence>MREELEEEFEAINNKAESLSVYMIVSLFLFGVILSFHYDTWTLGLGLGGLSLLLFFVTRFFYGGTILYRMVISGIMAFYMLQYTAQMHGLLEMHFWFFILPMLLIFFRDWRLYLPLGLIVSIHHFSVFFLYLNGHEEYLNYLFENGHVSVIAFVYHMILAVLGIVVSMWMSNSLRQESVQRITASISANKQLGEIDLMSRQVNKIAAEITQTDDEENETKSASQILAQVSQDLTGAIHGLINETKEVVVKAGMEGDLNAKMSIHGKRGNWLMMAESINSLLQSVSIPIVRVGAIARKMAEGDLTLRYDEGAEGDIKEFSDKLNDGLDKLNELLSQVFEEIQMLKFQAGHMMRSGKEMKGSINEIVGAITEMNSGTSKQLDRIESLSDLLDQARTTSNGLQGKTTTVMESVRAGNDLSEDGKKVANEVVQDMERIANYSKETNQSIQVLEERSTEISRVLGIITDISSQTNLLALNAAIEAAQAGDAGRGFAVVAEEIRKLAEGSRKSAQEIETLVNDVRRDTDHASKVIVEMDKSVQNGVNSTKKAEAAFHQISESSTASLEMSEEIQKDFTTQLQRMNRAVEDVESIVVISQETAAGTEQVNSSATELSNGMNSYIETTEQLNQMATELHQNIAKFKLTQRAKEAYEPTLKLA</sequence>
<dbReference type="Proteomes" id="UP001300692">
    <property type="component" value="Unassembled WGS sequence"/>
</dbReference>
<feature type="transmembrane region" description="Helical" evidence="4">
    <location>
        <begin position="152"/>
        <end position="171"/>
    </location>
</feature>
<feature type="domain" description="HAMP" evidence="6">
    <location>
        <begin position="282"/>
        <end position="334"/>
    </location>
</feature>
<feature type="transmembrane region" description="Helical" evidence="4">
    <location>
        <begin position="91"/>
        <end position="107"/>
    </location>
</feature>